<feature type="chain" id="PRO_5037411872" evidence="1">
    <location>
        <begin position="21"/>
        <end position="223"/>
    </location>
</feature>
<proteinExistence type="predicted"/>
<keyword evidence="1" id="KW-0732">Signal</keyword>
<organism evidence="3 4">
    <name type="scientific">Romanomermis culicivorax</name>
    <name type="common">Nematode worm</name>
    <dbReference type="NCBI Taxonomy" id="13658"/>
    <lineage>
        <taxon>Eukaryota</taxon>
        <taxon>Metazoa</taxon>
        <taxon>Ecdysozoa</taxon>
        <taxon>Nematoda</taxon>
        <taxon>Enoplea</taxon>
        <taxon>Dorylaimia</taxon>
        <taxon>Mermithida</taxon>
        <taxon>Mermithoidea</taxon>
        <taxon>Mermithidae</taxon>
        <taxon>Romanomermis</taxon>
    </lineage>
</organism>
<dbReference type="AlphaFoldDB" id="A0A915HXZ4"/>
<evidence type="ECO:0000313" key="3">
    <source>
        <dbReference type="Proteomes" id="UP000887565"/>
    </source>
</evidence>
<protein>
    <submittedName>
        <fullName evidence="4">EB domain-containing protein</fullName>
    </submittedName>
</protein>
<accession>A0A915HXZ4</accession>
<dbReference type="WBParaSite" id="nRc.2.0.1.t06437-RA">
    <property type="protein sequence ID" value="nRc.2.0.1.t06437-RA"/>
    <property type="gene ID" value="nRc.2.0.1.g06437"/>
</dbReference>
<evidence type="ECO:0000313" key="4">
    <source>
        <dbReference type="WBParaSite" id="nRc.2.0.1.t06437-RA"/>
    </source>
</evidence>
<name>A0A915HXZ4_ROMCU</name>
<evidence type="ECO:0000259" key="2">
    <source>
        <dbReference type="Pfam" id="PF01683"/>
    </source>
</evidence>
<sequence length="223" mass="24339">MKIKLCFLFLMSFTTFSSNADDSSYDFLSGLGGPLVRGTLILDNIQDMFQAGIGSFCNQTSMCKSAYAHCVNQTCVCKNDFTKSASGKCIPNSYFCPEFSGGTPKSLPKSGLKTCYVSSQSSLTFGCSKENVTEDFCFLHPRSRSNGNYSIGHCCPKPKIDSKIVISLCPLAYQPTPSLPCSGCATTFETCISMKHWTSRTSFTYMYAGSPVNLKHIVYGMPV</sequence>
<feature type="domain" description="EB" evidence="2">
    <location>
        <begin position="51"/>
        <end position="89"/>
    </location>
</feature>
<evidence type="ECO:0000256" key="1">
    <source>
        <dbReference type="SAM" id="SignalP"/>
    </source>
</evidence>
<feature type="signal peptide" evidence="1">
    <location>
        <begin position="1"/>
        <end position="20"/>
    </location>
</feature>
<dbReference type="Proteomes" id="UP000887565">
    <property type="component" value="Unplaced"/>
</dbReference>
<keyword evidence="3" id="KW-1185">Reference proteome</keyword>
<dbReference type="InterPro" id="IPR006149">
    <property type="entry name" value="EB_dom"/>
</dbReference>
<dbReference type="Pfam" id="PF01683">
    <property type="entry name" value="EB"/>
    <property type="match status" value="1"/>
</dbReference>
<reference evidence="4" key="1">
    <citation type="submission" date="2022-11" db="UniProtKB">
        <authorList>
            <consortium name="WormBaseParasite"/>
        </authorList>
    </citation>
    <scope>IDENTIFICATION</scope>
</reference>